<evidence type="ECO:0000313" key="1">
    <source>
        <dbReference type="EMBL" id="MBW0462903.1"/>
    </source>
</evidence>
<dbReference type="Proteomes" id="UP000765509">
    <property type="component" value="Unassembled WGS sequence"/>
</dbReference>
<comment type="caution">
    <text evidence="1">The sequence shown here is derived from an EMBL/GenBank/DDBJ whole genome shotgun (WGS) entry which is preliminary data.</text>
</comment>
<organism evidence="1 2">
    <name type="scientific">Austropuccinia psidii MF-1</name>
    <dbReference type="NCBI Taxonomy" id="1389203"/>
    <lineage>
        <taxon>Eukaryota</taxon>
        <taxon>Fungi</taxon>
        <taxon>Dikarya</taxon>
        <taxon>Basidiomycota</taxon>
        <taxon>Pucciniomycotina</taxon>
        <taxon>Pucciniomycetes</taxon>
        <taxon>Pucciniales</taxon>
        <taxon>Sphaerophragmiaceae</taxon>
        <taxon>Austropuccinia</taxon>
    </lineage>
</organism>
<gene>
    <name evidence="1" type="ORF">O181_002618</name>
</gene>
<dbReference type="AlphaFoldDB" id="A0A9Q3BCU7"/>
<proteinExistence type="predicted"/>
<keyword evidence="2" id="KW-1185">Reference proteome</keyword>
<evidence type="ECO:0000313" key="2">
    <source>
        <dbReference type="Proteomes" id="UP000765509"/>
    </source>
</evidence>
<name>A0A9Q3BCU7_9BASI</name>
<accession>A0A9Q3BCU7</accession>
<protein>
    <submittedName>
        <fullName evidence="1">Uncharacterized protein</fullName>
    </submittedName>
</protein>
<reference evidence="1" key="1">
    <citation type="submission" date="2021-03" db="EMBL/GenBank/DDBJ databases">
        <title>Draft genome sequence of rust myrtle Austropuccinia psidii MF-1, a brazilian biotype.</title>
        <authorList>
            <person name="Quecine M.C."/>
            <person name="Pachon D.M.R."/>
            <person name="Bonatelli M.L."/>
            <person name="Correr F.H."/>
            <person name="Franceschini L.M."/>
            <person name="Leite T.F."/>
            <person name="Margarido G.R.A."/>
            <person name="Almeida C.A."/>
            <person name="Ferrarezi J.A."/>
            <person name="Labate C.A."/>
        </authorList>
    </citation>
    <scope>NUCLEOTIDE SEQUENCE</scope>
    <source>
        <strain evidence="1">MF-1</strain>
    </source>
</reference>
<sequence>MLIFHCAPLAKRDSIHNQSNQLFILNGRITMKAEHQVFSADLFILRNGGKITSNLPLILSTLNLSFKYLIEEISAYLL</sequence>
<dbReference type="EMBL" id="AVOT02000445">
    <property type="protein sequence ID" value="MBW0462903.1"/>
    <property type="molecule type" value="Genomic_DNA"/>
</dbReference>